<evidence type="ECO:0000313" key="2">
    <source>
        <dbReference type="EMBL" id="MPC65783.1"/>
    </source>
</evidence>
<keyword evidence="3" id="KW-1185">Reference proteome</keyword>
<dbReference type="Proteomes" id="UP000324222">
    <property type="component" value="Unassembled WGS sequence"/>
</dbReference>
<accession>A0A5B7H6P8</accession>
<proteinExistence type="predicted"/>
<dbReference type="EMBL" id="VSRR010023833">
    <property type="protein sequence ID" value="MPC65783.1"/>
    <property type="molecule type" value="Genomic_DNA"/>
</dbReference>
<dbReference type="AlphaFoldDB" id="A0A5B7H6P8"/>
<evidence type="ECO:0000313" key="3">
    <source>
        <dbReference type="Proteomes" id="UP000324222"/>
    </source>
</evidence>
<sequence>MLTVAFTLIRSARSSATLVEVAFKTGQGRLYTSLEPGDAGCCGGRTQSTHLWYTPAPEDDAITPPQSPPSPSVAGSARYVGGTSVQRKPAEFGRQVAWEAYQAQFELLTQGQGWGDQEKALQLIASLHGPVLEILAHIMASQ</sequence>
<name>A0A5B7H6P8_PORTR</name>
<organism evidence="2 3">
    <name type="scientific">Portunus trituberculatus</name>
    <name type="common">Swimming crab</name>
    <name type="synonym">Neptunus trituberculatus</name>
    <dbReference type="NCBI Taxonomy" id="210409"/>
    <lineage>
        <taxon>Eukaryota</taxon>
        <taxon>Metazoa</taxon>
        <taxon>Ecdysozoa</taxon>
        <taxon>Arthropoda</taxon>
        <taxon>Crustacea</taxon>
        <taxon>Multicrustacea</taxon>
        <taxon>Malacostraca</taxon>
        <taxon>Eumalacostraca</taxon>
        <taxon>Eucarida</taxon>
        <taxon>Decapoda</taxon>
        <taxon>Pleocyemata</taxon>
        <taxon>Brachyura</taxon>
        <taxon>Eubrachyura</taxon>
        <taxon>Portunoidea</taxon>
        <taxon>Portunidae</taxon>
        <taxon>Portuninae</taxon>
        <taxon>Portunus</taxon>
    </lineage>
</organism>
<reference evidence="2 3" key="1">
    <citation type="submission" date="2019-05" db="EMBL/GenBank/DDBJ databases">
        <title>Another draft genome of Portunus trituberculatus and its Hox gene families provides insights of decapod evolution.</title>
        <authorList>
            <person name="Jeong J.-H."/>
            <person name="Song I."/>
            <person name="Kim S."/>
            <person name="Choi T."/>
            <person name="Kim D."/>
            <person name="Ryu S."/>
            <person name="Kim W."/>
        </authorList>
    </citation>
    <scope>NUCLEOTIDE SEQUENCE [LARGE SCALE GENOMIC DNA]</scope>
    <source>
        <tissue evidence="2">Muscle</tissue>
    </source>
</reference>
<feature type="region of interest" description="Disordered" evidence="1">
    <location>
        <begin position="55"/>
        <end position="78"/>
    </location>
</feature>
<protein>
    <submittedName>
        <fullName evidence="2">Uncharacterized protein</fullName>
    </submittedName>
</protein>
<evidence type="ECO:0000256" key="1">
    <source>
        <dbReference type="SAM" id="MobiDB-lite"/>
    </source>
</evidence>
<gene>
    <name evidence="2" type="ORF">E2C01_059918</name>
</gene>
<comment type="caution">
    <text evidence="2">The sequence shown here is derived from an EMBL/GenBank/DDBJ whole genome shotgun (WGS) entry which is preliminary data.</text>
</comment>